<dbReference type="Gramene" id="TRITD5Av1G251010.3">
    <property type="protein sequence ID" value="TRITD5Av1G251010.3"/>
    <property type="gene ID" value="TRITD5Av1G251010"/>
</dbReference>
<keyword evidence="4" id="KW-0547">Nucleotide-binding</keyword>
<dbReference type="GO" id="GO:0005524">
    <property type="term" value="F:ATP binding"/>
    <property type="evidence" value="ECO:0007669"/>
    <property type="project" value="UniProtKB-KW"/>
</dbReference>
<dbReference type="Pfam" id="PF12698">
    <property type="entry name" value="ABC2_membrane_3"/>
    <property type="match status" value="1"/>
</dbReference>
<evidence type="ECO:0000256" key="9">
    <source>
        <dbReference type="SAM" id="Phobius"/>
    </source>
</evidence>
<evidence type="ECO:0000256" key="4">
    <source>
        <dbReference type="ARBA" id="ARBA00022741"/>
    </source>
</evidence>
<dbReference type="GO" id="GO:0005319">
    <property type="term" value="F:lipid transporter activity"/>
    <property type="evidence" value="ECO:0007669"/>
    <property type="project" value="TreeGrafter"/>
</dbReference>
<dbReference type="GO" id="GO:0016887">
    <property type="term" value="F:ATP hydrolysis activity"/>
    <property type="evidence" value="ECO:0007669"/>
    <property type="project" value="InterPro"/>
</dbReference>
<evidence type="ECO:0000256" key="1">
    <source>
        <dbReference type="ARBA" id="ARBA00004141"/>
    </source>
</evidence>
<feature type="domain" description="ABC transporter" evidence="10">
    <location>
        <begin position="641"/>
        <end position="813"/>
    </location>
</feature>
<keyword evidence="7 9" id="KW-0472">Membrane</keyword>
<keyword evidence="6 9" id="KW-1133">Transmembrane helix</keyword>
<name>A0A9R0WW95_TRITD</name>
<dbReference type="SMART" id="SM00382">
    <property type="entry name" value="AAA"/>
    <property type="match status" value="1"/>
</dbReference>
<dbReference type="AlphaFoldDB" id="A0A9R0WW95"/>
<accession>A0A9R0WW95</accession>
<dbReference type="InterPro" id="IPR003439">
    <property type="entry name" value="ABC_transporter-like_ATP-bd"/>
</dbReference>
<feature type="transmembrane region" description="Helical" evidence="9">
    <location>
        <begin position="550"/>
        <end position="572"/>
    </location>
</feature>
<dbReference type="SUPFAM" id="SSF52540">
    <property type="entry name" value="P-loop containing nucleoside triphosphate hydrolases"/>
    <property type="match status" value="1"/>
</dbReference>
<evidence type="ECO:0000313" key="11">
    <source>
        <dbReference type="EMBL" id="VAI25576.1"/>
    </source>
</evidence>
<evidence type="ECO:0000256" key="8">
    <source>
        <dbReference type="SAM" id="MobiDB-lite"/>
    </source>
</evidence>
<proteinExistence type="inferred from homology"/>
<feature type="transmembrane region" description="Helical" evidence="9">
    <location>
        <begin position="398"/>
        <end position="426"/>
    </location>
</feature>
<evidence type="ECO:0000256" key="5">
    <source>
        <dbReference type="ARBA" id="ARBA00022840"/>
    </source>
</evidence>
<gene>
    <name evidence="11" type="ORF">TRITD_5Av1G251010</name>
</gene>
<protein>
    <recommendedName>
        <fullName evidence="10">ABC transporter domain-containing protein</fullName>
    </recommendedName>
</protein>
<dbReference type="EMBL" id="LT934119">
    <property type="protein sequence ID" value="VAI25576.1"/>
    <property type="molecule type" value="Genomic_DNA"/>
</dbReference>
<dbReference type="PANTHER" id="PTHR19229">
    <property type="entry name" value="ATP-BINDING CASSETTE TRANSPORTER SUBFAMILY A ABCA"/>
    <property type="match status" value="1"/>
</dbReference>
<dbReference type="InterPro" id="IPR017871">
    <property type="entry name" value="ABC_transporter-like_CS"/>
</dbReference>
<dbReference type="Proteomes" id="UP000324705">
    <property type="component" value="Chromosome 5A"/>
</dbReference>
<dbReference type="GO" id="GO:0140359">
    <property type="term" value="F:ABC-type transporter activity"/>
    <property type="evidence" value="ECO:0007669"/>
    <property type="project" value="InterPro"/>
</dbReference>
<keyword evidence="12" id="KW-1185">Reference proteome</keyword>
<feature type="transmembrane region" description="Helical" evidence="9">
    <location>
        <begin position="467"/>
        <end position="487"/>
    </location>
</feature>
<reference evidence="11 12" key="1">
    <citation type="submission" date="2017-09" db="EMBL/GenBank/DDBJ databases">
        <authorList>
            <consortium name="International Durum Wheat Genome Sequencing Consortium (IDWGSC)"/>
            <person name="Milanesi L."/>
        </authorList>
    </citation>
    <scope>NUCLEOTIDE SEQUENCE [LARGE SCALE GENOMIC DNA]</scope>
    <source>
        <strain evidence="12">cv. Svevo</strain>
    </source>
</reference>
<dbReference type="GO" id="GO:0016020">
    <property type="term" value="C:membrane"/>
    <property type="evidence" value="ECO:0007669"/>
    <property type="project" value="UniProtKB-SubCell"/>
</dbReference>
<dbReference type="InterPro" id="IPR026082">
    <property type="entry name" value="ABCA"/>
</dbReference>
<dbReference type="PROSITE" id="PS50893">
    <property type="entry name" value="ABC_TRANSPORTER_2"/>
    <property type="match status" value="1"/>
</dbReference>
<dbReference type="PROSITE" id="PS00211">
    <property type="entry name" value="ABC_TRANSPORTER_1"/>
    <property type="match status" value="1"/>
</dbReference>
<evidence type="ECO:0000256" key="6">
    <source>
        <dbReference type="ARBA" id="ARBA00022989"/>
    </source>
</evidence>
<evidence type="ECO:0000256" key="2">
    <source>
        <dbReference type="ARBA" id="ARBA00008526"/>
    </source>
</evidence>
<dbReference type="Pfam" id="PF24526">
    <property type="entry name" value="ABCA12_C"/>
    <property type="match status" value="1"/>
</dbReference>
<dbReference type="InterPro" id="IPR003959">
    <property type="entry name" value="ATPase_AAA_core"/>
</dbReference>
<feature type="region of interest" description="Disordered" evidence="8">
    <location>
        <begin position="1"/>
        <end position="64"/>
    </location>
</feature>
<keyword evidence="5" id="KW-0067">ATP-binding</keyword>
<sequence length="914" mass="101446">MASSFEVPWESISDEQKKEIAGIAADPQAGRRTRSPEASGADEPMKDAADDESEPPAHDGMTMGEAWTHIPTKCLKSGRLHSDMCSPTGGTTSAFSTSTDAWMSNLLAQASWRMWMWMSRRRCLCPTTPLAISAASDGGTMSCRVGGREAEPKVEEDDQEQLSFVFSSESSIPAMDGSRGPAGFATQANALLRKNLCFQKRNVKTNVCITVFPTLLCVLLLERRNRSADPVSSNVDCIQGLSLWRESASVINDELFKGYRQQRESGGGKANEFAAGYDFLSTNTDSLDISIWFNSTYNNNTGVFEMALLRVPRLVNMVSNAYIKFLRGSGAEMLLEYVKDMPKVGSELKLDLSSLLGALFFTWIIELLFPVILTYLVYEKQQKLKIMMKMHGLKAGPYWMITYTYFFALSALYMILFVTFGSLIGLGFFTTNNYSLQIVFYFIYINLQIALAFFAASFFSSVKIATVVGYIYVFGSGLLGAFLLRFFIQDNSFPILLFHIIKEGWIVVMEIIPGFSLYRGLYELGQYAFIGTAMGTDGMTWTSLSDPVNGMRTVLIIMVVEWAILLPLAFYLDQVSLLGGGLRKRLLILLKCFKKRAASFRMYSFGRIGSKVIVEMENPDATQEREAVEQLLLEPNANYAIICDNLKKVYHGRDGNPDKLAVRGLSLALPKGQCFGMLGPNGAGKTSFISMATDDSLKSVNLFRGGVGHKQVGKYSGGMKRRLSVAISLIGDPKVVFMDEPSTGLDPASRNSLWSVVKEAKKNRAIILTTHSMEEAEVLCDRLSIFVDGGFQCIGNPKESYFTEHLPFFSLQCSQLKARYGGTYVLTMTTSPEHEQEVEQLVHRLSPNANRIYHISGTQKFELPKQEVKIASVFHEVESAKCRFSIHAWGLADTTLEDVFIKVAQGAQAFSVNA</sequence>
<comment type="similarity">
    <text evidence="2">Belongs to the ABC transporter superfamily. ABCA family. CPR flippase (TC 3.A.1.211) subfamily.</text>
</comment>
<feature type="transmembrane region" description="Helical" evidence="9">
    <location>
        <begin position="355"/>
        <end position="378"/>
    </location>
</feature>
<dbReference type="PANTHER" id="PTHR19229:SF264">
    <property type="entry name" value="ABC TRANSPORTER DOMAIN-CONTAINING PROTEIN"/>
    <property type="match status" value="1"/>
</dbReference>
<dbReference type="InterPro" id="IPR013525">
    <property type="entry name" value="ABC2_TM"/>
</dbReference>
<feature type="transmembrane region" description="Helical" evidence="9">
    <location>
        <begin position="438"/>
        <end position="460"/>
    </location>
</feature>
<evidence type="ECO:0000256" key="3">
    <source>
        <dbReference type="ARBA" id="ARBA00022692"/>
    </source>
</evidence>
<evidence type="ECO:0000256" key="7">
    <source>
        <dbReference type="ARBA" id="ARBA00023136"/>
    </source>
</evidence>
<dbReference type="InterPro" id="IPR027417">
    <property type="entry name" value="P-loop_NTPase"/>
</dbReference>
<evidence type="ECO:0000259" key="10">
    <source>
        <dbReference type="PROSITE" id="PS50893"/>
    </source>
</evidence>
<dbReference type="InterPro" id="IPR003593">
    <property type="entry name" value="AAA+_ATPase"/>
</dbReference>
<dbReference type="Pfam" id="PF13304">
    <property type="entry name" value="AAA_21"/>
    <property type="match status" value="1"/>
</dbReference>
<keyword evidence="3 9" id="KW-0812">Transmembrane</keyword>
<dbReference type="Gene3D" id="3.40.50.300">
    <property type="entry name" value="P-loop containing nucleotide triphosphate hydrolases"/>
    <property type="match status" value="2"/>
</dbReference>
<organism evidence="11 12">
    <name type="scientific">Triticum turgidum subsp. durum</name>
    <name type="common">Durum wheat</name>
    <name type="synonym">Triticum durum</name>
    <dbReference type="NCBI Taxonomy" id="4567"/>
    <lineage>
        <taxon>Eukaryota</taxon>
        <taxon>Viridiplantae</taxon>
        <taxon>Streptophyta</taxon>
        <taxon>Embryophyta</taxon>
        <taxon>Tracheophyta</taxon>
        <taxon>Spermatophyta</taxon>
        <taxon>Magnoliopsida</taxon>
        <taxon>Liliopsida</taxon>
        <taxon>Poales</taxon>
        <taxon>Poaceae</taxon>
        <taxon>BOP clade</taxon>
        <taxon>Pooideae</taxon>
        <taxon>Triticodae</taxon>
        <taxon>Triticeae</taxon>
        <taxon>Triticinae</taxon>
        <taxon>Triticum</taxon>
    </lineage>
</organism>
<comment type="subcellular location">
    <subcellularLocation>
        <location evidence="1">Membrane</location>
        <topology evidence="1">Multi-pass membrane protein</topology>
    </subcellularLocation>
</comment>
<evidence type="ECO:0000313" key="12">
    <source>
        <dbReference type="Proteomes" id="UP000324705"/>
    </source>
</evidence>